<gene>
    <name evidence="6" type="ORF">Q4610_15510</name>
</gene>
<dbReference type="SMART" id="SM00344">
    <property type="entry name" value="HTH_ASNC"/>
    <property type="match status" value="1"/>
</dbReference>
<dbReference type="PANTHER" id="PTHR30154">
    <property type="entry name" value="LEUCINE-RESPONSIVE REGULATORY PROTEIN"/>
    <property type="match status" value="1"/>
</dbReference>
<keyword evidence="1" id="KW-0805">Transcription regulation</keyword>
<dbReference type="SUPFAM" id="SSF46785">
    <property type="entry name" value="Winged helix' DNA-binding domain"/>
    <property type="match status" value="1"/>
</dbReference>
<name>A0ABT8ZRV8_9SPHN</name>
<evidence type="ECO:0000256" key="3">
    <source>
        <dbReference type="ARBA" id="ARBA00023163"/>
    </source>
</evidence>
<dbReference type="InterPro" id="IPR036390">
    <property type="entry name" value="WH_DNA-bd_sf"/>
</dbReference>
<dbReference type="Gene3D" id="1.10.10.10">
    <property type="entry name" value="Winged helix-like DNA-binding domain superfamily/Winged helix DNA-binding domain"/>
    <property type="match status" value="1"/>
</dbReference>
<evidence type="ECO:0000259" key="4">
    <source>
        <dbReference type="Pfam" id="PF01037"/>
    </source>
</evidence>
<dbReference type="InterPro" id="IPR019887">
    <property type="entry name" value="Tscrpt_reg_AsnC/Lrp_C"/>
</dbReference>
<dbReference type="Proteomes" id="UP001176471">
    <property type="component" value="Unassembled WGS sequence"/>
</dbReference>
<reference evidence="6" key="1">
    <citation type="submission" date="2023-07" db="EMBL/GenBank/DDBJ databases">
        <title>Bacterial whole genome sequence for Sphingobium sp. HBC34.</title>
        <authorList>
            <person name="Le V."/>
            <person name="Ko S.-R."/>
            <person name="Ahn C.-Y."/>
            <person name="Oh H.-M."/>
        </authorList>
    </citation>
    <scope>NUCLEOTIDE SEQUENCE</scope>
    <source>
        <strain evidence="6">HBC34</strain>
    </source>
</reference>
<dbReference type="SUPFAM" id="SSF54909">
    <property type="entry name" value="Dimeric alpha+beta barrel"/>
    <property type="match status" value="1"/>
</dbReference>
<keyword evidence="2" id="KW-0238">DNA-binding</keyword>
<dbReference type="RefSeq" id="WP_304536868.1">
    <property type="nucleotide sequence ID" value="NZ_JAUQOM010000008.1"/>
</dbReference>
<proteinExistence type="predicted"/>
<dbReference type="PRINTS" id="PR00033">
    <property type="entry name" value="HTHASNC"/>
</dbReference>
<dbReference type="InterPro" id="IPR011008">
    <property type="entry name" value="Dimeric_a/b-barrel"/>
</dbReference>
<dbReference type="Pfam" id="PF01037">
    <property type="entry name" value="AsnC_trans_reg"/>
    <property type="match status" value="1"/>
</dbReference>
<organism evidence="6 7">
    <name type="scientific">Sphingobium cyanobacteriorum</name>
    <dbReference type="NCBI Taxonomy" id="3063954"/>
    <lineage>
        <taxon>Bacteria</taxon>
        <taxon>Pseudomonadati</taxon>
        <taxon>Pseudomonadota</taxon>
        <taxon>Alphaproteobacteria</taxon>
        <taxon>Sphingomonadales</taxon>
        <taxon>Sphingomonadaceae</taxon>
        <taxon>Sphingobium</taxon>
    </lineage>
</organism>
<dbReference type="EMBL" id="JAUQOM010000008">
    <property type="protein sequence ID" value="MDO7836455.1"/>
    <property type="molecule type" value="Genomic_DNA"/>
</dbReference>
<dbReference type="InterPro" id="IPR000485">
    <property type="entry name" value="AsnC-type_HTH_dom"/>
</dbReference>
<evidence type="ECO:0000313" key="6">
    <source>
        <dbReference type="EMBL" id="MDO7836455.1"/>
    </source>
</evidence>
<evidence type="ECO:0000313" key="7">
    <source>
        <dbReference type="Proteomes" id="UP001176471"/>
    </source>
</evidence>
<dbReference type="PANTHER" id="PTHR30154:SF50">
    <property type="entry name" value="TRANSCRIPTIONAL REGULATOR, ASNC FAMILY"/>
    <property type="match status" value="1"/>
</dbReference>
<evidence type="ECO:0000259" key="5">
    <source>
        <dbReference type="Pfam" id="PF13404"/>
    </source>
</evidence>
<dbReference type="Gene3D" id="3.30.70.920">
    <property type="match status" value="1"/>
</dbReference>
<evidence type="ECO:0000256" key="2">
    <source>
        <dbReference type="ARBA" id="ARBA00023125"/>
    </source>
</evidence>
<dbReference type="InterPro" id="IPR036388">
    <property type="entry name" value="WH-like_DNA-bd_sf"/>
</dbReference>
<sequence length="159" mass="17417">MKHDDLNEKIFSILSKNARTSNREVAQTLGISETAVRKRLLALEHRRSAKLTALISATAAGMSASAIVRLQVEPNHAHNIAGNLARVEQVSYVALATGRYNITVLVNATDREALLDTIRSLTKDHPAIHKVRVLETVAVAGMRPDVTFIRGLDDSDSRQ</sequence>
<accession>A0ABT8ZRV8</accession>
<feature type="domain" description="HTH asnC-type" evidence="5">
    <location>
        <begin position="4"/>
        <end position="44"/>
    </location>
</feature>
<evidence type="ECO:0000256" key="1">
    <source>
        <dbReference type="ARBA" id="ARBA00023015"/>
    </source>
</evidence>
<keyword evidence="3" id="KW-0804">Transcription</keyword>
<protein>
    <submittedName>
        <fullName evidence="6">AsnC family transcriptional regulator</fullName>
    </submittedName>
</protein>
<dbReference type="Pfam" id="PF13404">
    <property type="entry name" value="HTH_AsnC-type"/>
    <property type="match status" value="1"/>
</dbReference>
<dbReference type="InterPro" id="IPR019888">
    <property type="entry name" value="Tscrpt_reg_AsnC-like"/>
</dbReference>
<comment type="caution">
    <text evidence="6">The sequence shown here is derived from an EMBL/GenBank/DDBJ whole genome shotgun (WGS) entry which is preliminary data.</text>
</comment>
<keyword evidence="7" id="KW-1185">Reference proteome</keyword>
<feature type="domain" description="Transcription regulator AsnC/Lrp ligand binding" evidence="4">
    <location>
        <begin position="68"/>
        <end position="132"/>
    </location>
</feature>